<gene>
    <name evidence="6" type="ORF">OLC1_LOCUS18126</name>
</gene>
<keyword evidence="4" id="KW-0472">Membrane</keyword>
<name>A0AAV1DS45_OLDCO</name>
<reference evidence="6" key="1">
    <citation type="submission" date="2023-03" db="EMBL/GenBank/DDBJ databases">
        <authorList>
            <person name="Julca I."/>
        </authorList>
    </citation>
    <scope>NUCLEOTIDE SEQUENCE</scope>
</reference>
<protein>
    <submittedName>
        <fullName evidence="6">OLC1v1010514C1</fullName>
    </submittedName>
</protein>
<evidence type="ECO:0000259" key="5">
    <source>
        <dbReference type="Pfam" id="PF10181"/>
    </source>
</evidence>
<feature type="domain" description="Phosphatidylinositol N-acetylglucosaminyltransferase subunit H conserved" evidence="5">
    <location>
        <begin position="120"/>
        <end position="183"/>
    </location>
</feature>
<dbReference type="EMBL" id="OX459123">
    <property type="protein sequence ID" value="CAI9110479.1"/>
    <property type="molecule type" value="Genomic_DNA"/>
</dbReference>
<evidence type="ECO:0000256" key="2">
    <source>
        <dbReference type="ARBA" id="ARBA00009610"/>
    </source>
</evidence>
<keyword evidence="7" id="KW-1185">Reference proteome</keyword>
<proteinExistence type="inferred from homology"/>
<feature type="compositionally biased region" description="Polar residues" evidence="3">
    <location>
        <begin position="15"/>
        <end position="24"/>
    </location>
</feature>
<evidence type="ECO:0000313" key="7">
    <source>
        <dbReference type="Proteomes" id="UP001161247"/>
    </source>
</evidence>
<keyword evidence="4" id="KW-1133">Transmembrane helix</keyword>
<evidence type="ECO:0000256" key="1">
    <source>
        <dbReference type="ARBA" id="ARBA00004687"/>
    </source>
</evidence>
<accession>A0AAV1DS45</accession>
<organism evidence="6 7">
    <name type="scientific">Oldenlandia corymbosa var. corymbosa</name>
    <dbReference type="NCBI Taxonomy" id="529605"/>
    <lineage>
        <taxon>Eukaryota</taxon>
        <taxon>Viridiplantae</taxon>
        <taxon>Streptophyta</taxon>
        <taxon>Embryophyta</taxon>
        <taxon>Tracheophyta</taxon>
        <taxon>Spermatophyta</taxon>
        <taxon>Magnoliopsida</taxon>
        <taxon>eudicotyledons</taxon>
        <taxon>Gunneridae</taxon>
        <taxon>Pentapetalae</taxon>
        <taxon>asterids</taxon>
        <taxon>lamiids</taxon>
        <taxon>Gentianales</taxon>
        <taxon>Rubiaceae</taxon>
        <taxon>Rubioideae</taxon>
        <taxon>Spermacoceae</taxon>
        <taxon>Hedyotis-Oldenlandia complex</taxon>
        <taxon>Oldenlandia</taxon>
    </lineage>
</organism>
<dbReference type="Proteomes" id="UP001161247">
    <property type="component" value="Chromosome 6"/>
</dbReference>
<feature type="transmembrane region" description="Helical" evidence="4">
    <location>
        <begin position="84"/>
        <end position="107"/>
    </location>
</feature>
<comment type="pathway">
    <text evidence="1">Glycolipid biosynthesis; glycosylphosphatidylinositol-anchor biosynthesis.</text>
</comment>
<dbReference type="Pfam" id="PF10181">
    <property type="entry name" value="PIG-H"/>
    <property type="match status" value="1"/>
</dbReference>
<comment type="similarity">
    <text evidence="2">Belongs to the PIGH family.</text>
</comment>
<sequence length="212" mass="23995">MALRSGARLRRHSSFTETQKQSPGQVGPDLVPSVNVCPKPTSIIRATTVFGLEGIIVELFCIHEMEDKLKFRRSCKFCSFRIRFVVLLIAGKLLSVLGWSVFLIALITRFLSQKLVKKESVTIFPSFGVQLETQYRSGRSIRRFVPVSKILKPVLNECVTPVTCYWSLALIIRGEEELLLVFKELYPPVKMLVPIWRALCAAVDFDETTSIS</sequence>
<dbReference type="PANTHER" id="PTHR15231">
    <property type="entry name" value="PHOSPHATIDYLINOSITOL N-ACETYLGLUCOSAMINYLTRANSFERASE SUBUNIT H"/>
    <property type="match status" value="1"/>
</dbReference>
<dbReference type="GO" id="GO:0000506">
    <property type="term" value="C:glycosylphosphatidylinositol-N-acetylglucosaminyltransferase (GPI-GnT) complex"/>
    <property type="evidence" value="ECO:0007669"/>
    <property type="project" value="InterPro"/>
</dbReference>
<evidence type="ECO:0000313" key="6">
    <source>
        <dbReference type="EMBL" id="CAI9110479.1"/>
    </source>
</evidence>
<dbReference type="AlphaFoldDB" id="A0AAV1DS45"/>
<evidence type="ECO:0000256" key="4">
    <source>
        <dbReference type="SAM" id="Phobius"/>
    </source>
</evidence>
<feature type="region of interest" description="Disordered" evidence="3">
    <location>
        <begin position="1"/>
        <end position="29"/>
    </location>
</feature>
<dbReference type="InterPro" id="IPR044215">
    <property type="entry name" value="PIG-H"/>
</dbReference>
<dbReference type="GO" id="GO:0006506">
    <property type="term" value="P:GPI anchor biosynthetic process"/>
    <property type="evidence" value="ECO:0007669"/>
    <property type="project" value="InterPro"/>
</dbReference>
<keyword evidence="4" id="KW-0812">Transmembrane</keyword>
<dbReference type="InterPro" id="IPR019328">
    <property type="entry name" value="PIGH-H_dom"/>
</dbReference>
<evidence type="ECO:0000256" key="3">
    <source>
        <dbReference type="SAM" id="MobiDB-lite"/>
    </source>
</evidence>
<dbReference type="PANTHER" id="PTHR15231:SF1">
    <property type="entry name" value="PHOSPHATIDYLINOSITOL N-ACETYLGLUCOSAMINYLTRANSFERASE SUBUNIT H"/>
    <property type="match status" value="1"/>
</dbReference>